<dbReference type="FunFam" id="1.10.1410.20:FF:000001">
    <property type="entry name" value="2'-5'-oligoadenylate synthetase 1"/>
    <property type="match status" value="1"/>
</dbReference>
<dbReference type="InterPro" id="IPR018952">
    <property type="entry name" value="2-5-oligoAdlate_synth_1_dom2/C"/>
</dbReference>
<dbReference type="InterPro" id="IPR043519">
    <property type="entry name" value="NT_sf"/>
</dbReference>
<sequence>MEQDLRSIPASKLDKFIENHLPDTSFCADLREVIDALCALLKDRFFRGPVRRMRASKGVKGKCTALKGRSDADLVVFLNNLTYFEDQLNQQGVLIKEIKKQLYEVQHERRFGVKFEVQSLRSPNSRALSFKLSAPDLLKEVKFDVLPAYDLLDHLNILKKPNQQFYANLISGRTPLGKEGKLSICFMGLRKYFLNCRPTKLKRLIRLVTHWYQLCKEKLGDPLPPQYALELLTVYAWEYGSRVTKFNTAQGFRTVLELVTKYKQLRIYWTVYYDFRHQEVSEYLHQRLKKDRPVILDPADPTRNIAGLNPKDWRRLAGEAAAWLQYPCFKYRDGSPVCSWEVPTEVAVPTKYLFCRIFWLLFWSLFHFIFGKTSSG</sequence>
<keyword evidence="4" id="KW-0694">RNA-binding</keyword>
<dbReference type="GO" id="GO:0016020">
    <property type="term" value="C:membrane"/>
    <property type="evidence" value="ECO:0007669"/>
    <property type="project" value="TreeGrafter"/>
</dbReference>
<dbReference type="GO" id="GO:0005829">
    <property type="term" value="C:cytosol"/>
    <property type="evidence" value="ECO:0007669"/>
    <property type="project" value="TreeGrafter"/>
</dbReference>
<dbReference type="InterPro" id="IPR006117">
    <property type="entry name" value="2-5OAS_C_CS"/>
</dbReference>
<evidence type="ECO:0000256" key="5">
    <source>
        <dbReference type="ARBA" id="ARBA00023118"/>
    </source>
</evidence>
<keyword evidence="2" id="KW-0399">Innate immunity</keyword>
<dbReference type="FunFam" id="3.30.460.10:FF:000007">
    <property type="entry name" value="2'-5'-oligoadenylate synthetase 1"/>
    <property type="match status" value="1"/>
</dbReference>
<gene>
    <name evidence="7" type="primary">Oas1b</name>
</gene>
<evidence type="ECO:0000256" key="1">
    <source>
        <dbReference type="ARBA" id="ARBA00009526"/>
    </source>
</evidence>
<accession>A8YPD1</accession>
<dbReference type="SUPFAM" id="SSF81631">
    <property type="entry name" value="PAP/OAS1 substrate-binding domain"/>
    <property type="match status" value="1"/>
</dbReference>
<dbReference type="Gene3D" id="3.30.460.10">
    <property type="entry name" value="Beta Polymerase, domain 2"/>
    <property type="match status" value="1"/>
</dbReference>
<evidence type="ECO:0000256" key="2">
    <source>
        <dbReference type="ARBA" id="ARBA00022588"/>
    </source>
</evidence>
<dbReference type="EMBL" id="AM887901">
    <property type="protein sequence ID" value="CAP12704.1"/>
    <property type="molecule type" value="Genomic_DNA"/>
</dbReference>
<dbReference type="GO" id="GO:0001730">
    <property type="term" value="F:2'-5'-oligoadenylate synthetase activity"/>
    <property type="evidence" value="ECO:0007669"/>
    <property type="project" value="TreeGrafter"/>
</dbReference>
<dbReference type="PROSITE" id="PS00833">
    <property type="entry name" value="25A_SYNTH_2"/>
    <property type="match status" value="1"/>
</dbReference>
<dbReference type="GO" id="GO:0005654">
    <property type="term" value="C:nucleoplasm"/>
    <property type="evidence" value="ECO:0007669"/>
    <property type="project" value="TreeGrafter"/>
</dbReference>
<dbReference type="PANTHER" id="PTHR11258">
    <property type="entry name" value="2-5 OLIGOADENYLATE SYNTHETASE"/>
    <property type="match status" value="1"/>
</dbReference>
<dbReference type="AlphaFoldDB" id="A8YPD1"/>
<protein>
    <submittedName>
        <fullName evidence="7">Putative oligoadenylate synthetase 1b</fullName>
    </submittedName>
</protein>
<organism evidence="7">
    <name type="scientific">Mus musculus musculus</name>
    <name type="common">eastern European house mouse</name>
    <dbReference type="NCBI Taxonomy" id="39442"/>
    <lineage>
        <taxon>Eukaryota</taxon>
        <taxon>Metazoa</taxon>
        <taxon>Chordata</taxon>
        <taxon>Craniata</taxon>
        <taxon>Vertebrata</taxon>
        <taxon>Euteleostomi</taxon>
        <taxon>Mammalia</taxon>
        <taxon>Eutheria</taxon>
        <taxon>Euarchontoglires</taxon>
        <taxon>Glires</taxon>
        <taxon>Rodentia</taxon>
        <taxon>Myomorpha</taxon>
        <taxon>Muroidea</taxon>
        <taxon>Muridae</taxon>
        <taxon>Murinae</taxon>
        <taxon>Mus</taxon>
        <taxon>Mus</taxon>
    </lineage>
</organism>
<evidence type="ECO:0000259" key="6">
    <source>
        <dbReference type="Pfam" id="PF10421"/>
    </source>
</evidence>
<dbReference type="PROSITE" id="PS50152">
    <property type="entry name" value="25A_SYNTH_3"/>
    <property type="match status" value="1"/>
</dbReference>
<dbReference type="SUPFAM" id="SSF81301">
    <property type="entry name" value="Nucleotidyltransferase"/>
    <property type="match status" value="1"/>
</dbReference>
<evidence type="ECO:0000313" key="7">
    <source>
        <dbReference type="EMBL" id="CAP12704.1"/>
    </source>
</evidence>
<comment type="similarity">
    <text evidence="1">Belongs to the 2-5A synthase family.</text>
</comment>
<reference evidence="7" key="2">
    <citation type="journal article" date="2008" name="Mol. Biol. Evol.">
        <title>Long-term balancing selection at the west nile virus resistance gene, Oas1b, maintains transspecific polymorphisms in the house mouse.</title>
        <authorList>
            <person name="Ferguson W."/>
            <person name="Dvora S."/>
            <person name="Gallo J."/>
            <person name="Orth A."/>
            <person name="Boissinot S."/>
        </authorList>
    </citation>
    <scope>NUCLEOTIDE SEQUENCE</scope>
    <source>
        <strain evidence="7">MAM</strain>
    </source>
</reference>
<dbReference type="GO" id="GO:0003725">
    <property type="term" value="F:double-stranded RNA binding"/>
    <property type="evidence" value="ECO:0007669"/>
    <property type="project" value="TreeGrafter"/>
</dbReference>
<feature type="domain" description="2'-5'-oligoadenylate synthetase 1" evidence="6">
    <location>
        <begin position="160"/>
        <end position="344"/>
    </location>
</feature>
<keyword evidence="3" id="KW-0391">Immunity</keyword>
<name>A8YPD1_MOUSE</name>
<dbReference type="GO" id="GO:0045087">
    <property type="term" value="P:innate immune response"/>
    <property type="evidence" value="ECO:0007669"/>
    <property type="project" value="UniProtKB-KW"/>
</dbReference>
<dbReference type="Gene3D" id="1.10.1410.20">
    <property type="entry name" value="2'-5'-oligoadenylate synthetase 1, domain 2"/>
    <property type="match status" value="1"/>
</dbReference>
<evidence type="ECO:0000256" key="4">
    <source>
        <dbReference type="ARBA" id="ARBA00022884"/>
    </source>
</evidence>
<dbReference type="GO" id="GO:0045071">
    <property type="term" value="P:negative regulation of viral genome replication"/>
    <property type="evidence" value="ECO:0007669"/>
    <property type="project" value="TreeGrafter"/>
</dbReference>
<dbReference type="GO" id="GO:0051607">
    <property type="term" value="P:defense response to virus"/>
    <property type="evidence" value="ECO:0007669"/>
    <property type="project" value="UniProtKB-KW"/>
</dbReference>
<reference evidence="7" key="1">
    <citation type="submission" date="2007-08" db="EMBL/GenBank/DDBJ databases">
        <authorList>
            <person name="Ferguson W.G."/>
        </authorList>
    </citation>
    <scope>NUCLEOTIDE SEQUENCE</scope>
    <source>
        <strain evidence="7">MAM</strain>
    </source>
</reference>
<keyword evidence="5" id="KW-0051">Antiviral defense</keyword>
<evidence type="ECO:0000256" key="3">
    <source>
        <dbReference type="ARBA" id="ARBA00022859"/>
    </source>
</evidence>
<dbReference type="Pfam" id="PF10421">
    <property type="entry name" value="OAS1_C"/>
    <property type="match status" value="1"/>
</dbReference>
<dbReference type="PANTHER" id="PTHR11258:SF19">
    <property type="entry name" value="INACTIVE 2'-5'-OLIGOADENYLATE SYNTHASE 1B"/>
    <property type="match status" value="1"/>
</dbReference>
<proteinExistence type="inferred from homology"/>